<dbReference type="RefSeq" id="WP_231813556.1">
    <property type="nucleotide sequence ID" value="NZ_JAJOZR010000005.1"/>
</dbReference>
<evidence type="ECO:0008006" key="3">
    <source>
        <dbReference type="Google" id="ProtNLM"/>
    </source>
</evidence>
<accession>A0A9X1NTN2</accession>
<sequence>MDDVPAQTIVPEFRTMIRRPLSSLVVLSSLVLTGSFAPVFAQGAETAAAGLSVELNDVATSERGCKLTFVAGNDLVQPVSKVSFEFVLFDQKGRVERMAVLDFRDLPAGKTKVRQFDLAGTKCDALGSLLINDAPVCTGEGIDKGACMQGLRTGSKSPVGLKG</sequence>
<name>A0A9X1NTN2_9HYPH</name>
<dbReference type="EMBL" id="JAJOZR010000005">
    <property type="protein sequence ID" value="MCD7109146.1"/>
    <property type="molecule type" value="Genomic_DNA"/>
</dbReference>
<protein>
    <recommendedName>
        <fullName evidence="3">Tat pathway signal protein</fullName>
    </recommendedName>
</protein>
<proteinExistence type="predicted"/>
<dbReference type="AlphaFoldDB" id="A0A9X1NTN2"/>
<reference evidence="1" key="1">
    <citation type="submission" date="2021-12" db="EMBL/GenBank/DDBJ databases">
        <authorList>
            <person name="Li Y."/>
        </authorList>
    </citation>
    <scope>NUCLEOTIDE SEQUENCE</scope>
    <source>
        <strain evidence="1">DKSPLA3</strain>
    </source>
</reference>
<evidence type="ECO:0000313" key="1">
    <source>
        <dbReference type="EMBL" id="MCD7109146.1"/>
    </source>
</evidence>
<organism evidence="1 2">
    <name type="scientific">Rhizobium quercicola</name>
    <dbReference type="NCBI Taxonomy" id="2901226"/>
    <lineage>
        <taxon>Bacteria</taxon>
        <taxon>Pseudomonadati</taxon>
        <taxon>Pseudomonadota</taxon>
        <taxon>Alphaproteobacteria</taxon>
        <taxon>Hyphomicrobiales</taxon>
        <taxon>Rhizobiaceae</taxon>
        <taxon>Rhizobium/Agrobacterium group</taxon>
        <taxon>Rhizobium</taxon>
    </lineage>
</organism>
<comment type="caution">
    <text evidence="1">The sequence shown here is derived from an EMBL/GenBank/DDBJ whole genome shotgun (WGS) entry which is preliminary data.</text>
</comment>
<keyword evidence="2" id="KW-1185">Reference proteome</keyword>
<gene>
    <name evidence="1" type="ORF">LRX75_08825</name>
</gene>
<evidence type="ECO:0000313" key="2">
    <source>
        <dbReference type="Proteomes" id="UP001139089"/>
    </source>
</evidence>
<dbReference type="Proteomes" id="UP001139089">
    <property type="component" value="Unassembled WGS sequence"/>
</dbReference>